<dbReference type="Gene3D" id="3.40.390.30">
    <property type="entry name" value="Metalloproteases ('zincins'), catalytic domain"/>
    <property type="match status" value="1"/>
</dbReference>
<dbReference type="PROSITE" id="PS01306">
    <property type="entry name" value="UPF0054"/>
    <property type="match status" value="1"/>
</dbReference>
<evidence type="ECO:0000256" key="3">
    <source>
        <dbReference type="ARBA" id="ARBA00022722"/>
    </source>
</evidence>
<name>A0A3Q9JJS6_9GAMM</name>
<dbReference type="InterPro" id="IPR002036">
    <property type="entry name" value="YbeY"/>
</dbReference>
<gene>
    <name evidence="8 9" type="primary">ybeY</name>
    <name evidence="9" type="ORF">DM558_10775</name>
</gene>
<keyword evidence="3 8" id="KW-0540">Nuclease</keyword>
<keyword evidence="8" id="KW-0698">rRNA processing</keyword>
<dbReference type="RefSeq" id="WP_127163994.1">
    <property type="nucleotide sequence ID" value="NZ_CP029822.1"/>
</dbReference>
<dbReference type="InterPro" id="IPR023091">
    <property type="entry name" value="MetalPrtase_cat_dom_sf_prd"/>
</dbReference>
<feature type="binding site" evidence="8">
    <location>
        <position position="124"/>
    </location>
    <ligand>
        <name>Zn(2+)</name>
        <dbReference type="ChEBI" id="CHEBI:29105"/>
        <note>catalytic</note>
    </ligand>
</feature>
<protein>
    <recommendedName>
        <fullName evidence="8">Endoribonuclease YbeY</fullName>
        <ecNumber evidence="8">3.1.-.-</ecNumber>
    </recommendedName>
</protein>
<reference evidence="10" key="1">
    <citation type="submission" date="2018-06" db="EMBL/GenBank/DDBJ databases">
        <title>Complete genome of Pseudomonas insecticola strain QZS01.</title>
        <authorList>
            <person name="Wang J."/>
            <person name="Su Q."/>
        </authorList>
    </citation>
    <scope>NUCLEOTIDE SEQUENCE [LARGE SCALE GENOMIC DNA]</scope>
    <source>
        <strain evidence="10">QZS01</strain>
    </source>
</reference>
<keyword evidence="8" id="KW-0963">Cytoplasm</keyword>
<dbReference type="PANTHER" id="PTHR46986">
    <property type="entry name" value="ENDORIBONUCLEASE YBEY, CHLOROPLASTIC"/>
    <property type="match status" value="1"/>
</dbReference>
<dbReference type="KEGG" id="emo:DM558_10775"/>
<keyword evidence="10" id="KW-1185">Reference proteome</keyword>
<dbReference type="EC" id="3.1.-.-" evidence="8"/>
<comment type="function">
    <text evidence="8">Single strand-specific metallo-endoribonuclease involved in late-stage 70S ribosome quality control and in maturation of the 3' terminus of the 16S rRNA.</text>
</comment>
<dbReference type="EMBL" id="CP029822">
    <property type="protein sequence ID" value="AZS51221.1"/>
    <property type="molecule type" value="Genomic_DNA"/>
</dbReference>
<dbReference type="HAMAP" id="MF_00009">
    <property type="entry name" value="Endoribonucl_YbeY"/>
    <property type="match status" value="1"/>
</dbReference>
<proteinExistence type="inferred from homology"/>
<dbReference type="SUPFAM" id="SSF55486">
    <property type="entry name" value="Metalloproteases ('zincins'), catalytic domain"/>
    <property type="match status" value="1"/>
</dbReference>
<comment type="cofactor">
    <cofactor evidence="8">
        <name>Zn(2+)</name>
        <dbReference type="ChEBI" id="CHEBI:29105"/>
    </cofactor>
    <text evidence="8">Binds 1 zinc ion.</text>
</comment>
<evidence type="ECO:0000256" key="6">
    <source>
        <dbReference type="ARBA" id="ARBA00022801"/>
    </source>
</evidence>
<organism evidence="9 10">
    <name type="scientific">Entomomonas moraniae</name>
    <dbReference type="NCBI Taxonomy" id="2213226"/>
    <lineage>
        <taxon>Bacteria</taxon>
        <taxon>Pseudomonadati</taxon>
        <taxon>Pseudomonadota</taxon>
        <taxon>Gammaproteobacteria</taxon>
        <taxon>Pseudomonadales</taxon>
        <taxon>Pseudomonadaceae</taxon>
        <taxon>Entomomonas</taxon>
    </lineage>
</organism>
<keyword evidence="2 8" id="KW-0690">Ribosome biogenesis</keyword>
<dbReference type="NCBIfam" id="TIGR00043">
    <property type="entry name" value="rRNA maturation RNase YbeY"/>
    <property type="match status" value="1"/>
</dbReference>
<comment type="similarity">
    <text evidence="1 8">Belongs to the endoribonuclease YbeY family.</text>
</comment>
<accession>A0A3Q9JJS6</accession>
<dbReference type="GO" id="GO:0008270">
    <property type="term" value="F:zinc ion binding"/>
    <property type="evidence" value="ECO:0007669"/>
    <property type="project" value="UniProtKB-UniRule"/>
</dbReference>
<evidence type="ECO:0000256" key="1">
    <source>
        <dbReference type="ARBA" id="ARBA00010875"/>
    </source>
</evidence>
<evidence type="ECO:0000256" key="4">
    <source>
        <dbReference type="ARBA" id="ARBA00022723"/>
    </source>
</evidence>
<evidence type="ECO:0000313" key="10">
    <source>
        <dbReference type="Proteomes" id="UP000273143"/>
    </source>
</evidence>
<evidence type="ECO:0000313" key="9">
    <source>
        <dbReference type="EMBL" id="AZS51221.1"/>
    </source>
</evidence>
<dbReference type="InterPro" id="IPR020549">
    <property type="entry name" value="YbeY_CS"/>
</dbReference>
<comment type="subcellular location">
    <subcellularLocation>
        <location evidence="8">Cytoplasm</location>
    </subcellularLocation>
</comment>
<keyword evidence="7 8" id="KW-0862">Zinc</keyword>
<sequence>MNSIEVDLQLVSGDAYIPDESLFVQWCKAAILPYQESAELTIRVVDEEEGLALNSAYRQKDYATNVLSFPADLPDEFLDIPLLGDLIICAPVVRKEAEQQQKAIEAHWAHMVTHGCLHLLGFDHEDQEDAIEMESIEQALLMEQGYPDPYQEIN</sequence>
<dbReference type="GO" id="GO:0005737">
    <property type="term" value="C:cytoplasm"/>
    <property type="evidence" value="ECO:0007669"/>
    <property type="project" value="UniProtKB-SubCell"/>
</dbReference>
<evidence type="ECO:0000256" key="7">
    <source>
        <dbReference type="ARBA" id="ARBA00022833"/>
    </source>
</evidence>
<dbReference type="GO" id="GO:0004222">
    <property type="term" value="F:metalloendopeptidase activity"/>
    <property type="evidence" value="ECO:0007669"/>
    <property type="project" value="InterPro"/>
</dbReference>
<dbReference type="GO" id="GO:0006364">
    <property type="term" value="P:rRNA processing"/>
    <property type="evidence" value="ECO:0007669"/>
    <property type="project" value="UniProtKB-UniRule"/>
</dbReference>
<keyword evidence="4 8" id="KW-0479">Metal-binding</keyword>
<feature type="binding site" evidence="8">
    <location>
        <position position="118"/>
    </location>
    <ligand>
        <name>Zn(2+)</name>
        <dbReference type="ChEBI" id="CHEBI:29105"/>
        <note>catalytic</note>
    </ligand>
</feature>
<evidence type="ECO:0000256" key="8">
    <source>
        <dbReference type="HAMAP-Rule" id="MF_00009"/>
    </source>
</evidence>
<dbReference type="AlphaFoldDB" id="A0A3Q9JJS6"/>
<dbReference type="PANTHER" id="PTHR46986:SF1">
    <property type="entry name" value="ENDORIBONUCLEASE YBEY, CHLOROPLASTIC"/>
    <property type="match status" value="1"/>
</dbReference>
<keyword evidence="6 8" id="KW-0378">Hydrolase</keyword>
<dbReference type="GO" id="GO:0004521">
    <property type="term" value="F:RNA endonuclease activity"/>
    <property type="evidence" value="ECO:0007669"/>
    <property type="project" value="UniProtKB-UniRule"/>
</dbReference>
<dbReference type="Pfam" id="PF02130">
    <property type="entry name" value="YbeY"/>
    <property type="match status" value="1"/>
</dbReference>
<feature type="binding site" evidence="8">
    <location>
        <position position="114"/>
    </location>
    <ligand>
        <name>Zn(2+)</name>
        <dbReference type="ChEBI" id="CHEBI:29105"/>
        <note>catalytic</note>
    </ligand>
</feature>
<dbReference type="Proteomes" id="UP000273143">
    <property type="component" value="Chromosome"/>
</dbReference>
<keyword evidence="5 8" id="KW-0255">Endonuclease</keyword>
<evidence type="ECO:0000256" key="2">
    <source>
        <dbReference type="ARBA" id="ARBA00022517"/>
    </source>
</evidence>
<evidence type="ECO:0000256" key="5">
    <source>
        <dbReference type="ARBA" id="ARBA00022759"/>
    </source>
</evidence>